<keyword evidence="1" id="KW-0472">Membrane</keyword>
<keyword evidence="4" id="KW-1185">Reference proteome</keyword>
<evidence type="ECO:0000313" key="4">
    <source>
        <dbReference type="Proteomes" id="UP001429564"/>
    </source>
</evidence>
<dbReference type="RefSeq" id="WP_167682168.1">
    <property type="nucleotide sequence ID" value="NZ_QHLQ01000002.1"/>
</dbReference>
<name>A0ABX0W6P3_9RHOB</name>
<keyword evidence="1" id="KW-1133">Transmembrane helix</keyword>
<comment type="caution">
    <text evidence="3">The sequence shown here is derived from an EMBL/GenBank/DDBJ whole genome shotgun (WGS) entry which is preliminary data.</text>
</comment>
<dbReference type="InterPro" id="IPR000792">
    <property type="entry name" value="Tscrpt_reg_LuxR_C"/>
</dbReference>
<dbReference type="InterPro" id="IPR036388">
    <property type="entry name" value="WH-like_DNA-bd_sf"/>
</dbReference>
<dbReference type="InterPro" id="IPR016032">
    <property type="entry name" value="Sig_transdc_resp-reg_C-effctor"/>
</dbReference>
<dbReference type="EMBL" id="QHLQ01000002">
    <property type="protein sequence ID" value="NIZ59955.1"/>
    <property type="molecule type" value="Genomic_DNA"/>
</dbReference>
<evidence type="ECO:0000313" key="3">
    <source>
        <dbReference type="EMBL" id="NIZ59955.1"/>
    </source>
</evidence>
<feature type="transmembrane region" description="Helical" evidence="1">
    <location>
        <begin position="12"/>
        <end position="30"/>
    </location>
</feature>
<dbReference type="Pfam" id="PF00196">
    <property type="entry name" value="GerE"/>
    <property type="match status" value="1"/>
</dbReference>
<dbReference type="Proteomes" id="UP001429564">
    <property type="component" value="Unassembled WGS sequence"/>
</dbReference>
<keyword evidence="1" id="KW-0812">Transmembrane</keyword>
<evidence type="ECO:0000259" key="2">
    <source>
        <dbReference type="SMART" id="SM00421"/>
    </source>
</evidence>
<proteinExistence type="predicted"/>
<evidence type="ECO:0000256" key="1">
    <source>
        <dbReference type="SAM" id="Phobius"/>
    </source>
</evidence>
<gene>
    <name evidence="3" type="ORF">DL239_03070</name>
</gene>
<feature type="domain" description="HTH luxR-type" evidence="2">
    <location>
        <begin position="98"/>
        <end position="155"/>
    </location>
</feature>
<dbReference type="SUPFAM" id="SSF46894">
    <property type="entry name" value="C-terminal effector domain of the bipartite response regulators"/>
    <property type="match status" value="1"/>
</dbReference>
<sequence length="163" mass="18159">MGPLNSSQLFKVGGLIYLASALGFFAQLFGEITGYYLLSGSWLVHELVSLATLLGFTTGALLIWQSHRQLRRRNQEIERLLRSAQGEFFAMLCTQFERWGLSTAEKDIAMLTIKGLSVAEIAEMRSTTQGTVKSQNSSIYRKAAVKTRTQLLGVLIEELLPEN</sequence>
<dbReference type="SMART" id="SM00421">
    <property type="entry name" value="HTH_LUXR"/>
    <property type="match status" value="1"/>
</dbReference>
<accession>A0ABX0W6P3</accession>
<reference evidence="3 4" key="1">
    <citation type="submission" date="2018-05" db="EMBL/GenBank/DDBJ databases">
        <authorList>
            <person name="Zhang Y.-J."/>
        </authorList>
    </citation>
    <scope>NUCLEOTIDE SEQUENCE [LARGE SCALE GENOMIC DNA]</scope>
    <source>
        <strain evidence="3 4">CY04</strain>
    </source>
</reference>
<organism evidence="3 4">
    <name type="scientific">Parasedimentitalea denitrificans</name>
    <dbReference type="NCBI Taxonomy" id="2211118"/>
    <lineage>
        <taxon>Bacteria</taxon>
        <taxon>Pseudomonadati</taxon>
        <taxon>Pseudomonadota</taxon>
        <taxon>Alphaproteobacteria</taxon>
        <taxon>Rhodobacterales</taxon>
        <taxon>Paracoccaceae</taxon>
        <taxon>Parasedimentitalea</taxon>
    </lineage>
</organism>
<feature type="transmembrane region" description="Helical" evidence="1">
    <location>
        <begin position="42"/>
        <end position="64"/>
    </location>
</feature>
<dbReference type="Gene3D" id="1.10.10.10">
    <property type="entry name" value="Winged helix-like DNA-binding domain superfamily/Winged helix DNA-binding domain"/>
    <property type="match status" value="1"/>
</dbReference>
<protein>
    <submittedName>
        <fullName evidence="3">Helix-turn-helix transcriptional regulator</fullName>
    </submittedName>
</protein>